<evidence type="ECO:0000259" key="6">
    <source>
        <dbReference type="Pfam" id="PF03968"/>
    </source>
</evidence>
<dbReference type="RefSeq" id="WP_076203469.1">
    <property type="nucleotide sequence ID" value="NZ_CP019236.1"/>
</dbReference>
<feature type="signal peptide" evidence="4">
    <location>
        <begin position="1"/>
        <end position="23"/>
    </location>
</feature>
<dbReference type="InterPro" id="IPR052037">
    <property type="entry name" value="LPS_export_LptA"/>
</dbReference>
<protein>
    <recommendedName>
        <fullName evidence="4">Lipopolysaccharide export system protein LptA</fullName>
    </recommendedName>
</protein>
<dbReference type="Proteomes" id="UP000186609">
    <property type="component" value="Chromosome"/>
</dbReference>
<dbReference type="PANTHER" id="PTHR36504:SF1">
    <property type="entry name" value="LIPOPOLYSACCHARIDE EXPORT SYSTEM PROTEIN LPTA"/>
    <property type="match status" value="1"/>
</dbReference>
<feature type="chain" id="PRO_5013407579" description="Lipopolysaccharide export system protein LptA" evidence="4">
    <location>
        <begin position="24"/>
        <end position="207"/>
    </location>
</feature>
<dbReference type="GO" id="GO:0017089">
    <property type="term" value="F:glycolipid transfer activity"/>
    <property type="evidence" value="ECO:0007669"/>
    <property type="project" value="TreeGrafter"/>
</dbReference>
<keyword evidence="3 4" id="KW-0574">Periplasm</keyword>
<dbReference type="Gene3D" id="2.60.450.10">
    <property type="entry name" value="Lipopolysaccharide (LPS) transport protein A like domain"/>
    <property type="match status" value="1"/>
</dbReference>
<organism evidence="7 8">
    <name type="scientific">Rhodoferax koreensis</name>
    <dbReference type="NCBI Taxonomy" id="1842727"/>
    <lineage>
        <taxon>Bacteria</taxon>
        <taxon>Pseudomonadati</taxon>
        <taxon>Pseudomonadota</taxon>
        <taxon>Betaproteobacteria</taxon>
        <taxon>Burkholderiales</taxon>
        <taxon>Comamonadaceae</taxon>
        <taxon>Rhodoferax</taxon>
    </lineage>
</organism>
<dbReference type="Pfam" id="PF03968">
    <property type="entry name" value="LptD_N"/>
    <property type="match status" value="1"/>
</dbReference>
<comment type="similarity">
    <text evidence="4">Belongs to the LptA family.</text>
</comment>
<dbReference type="GO" id="GO:0030288">
    <property type="term" value="C:outer membrane-bounded periplasmic space"/>
    <property type="evidence" value="ECO:0007669"/>
    <property type="project" value="TreeGrafter"/>
</dbReference>
<dbReference type="GO" id="GO:0009279">
    <property type="term" value="C:cell outer membrane"/>
    <property type="evidence" value="ECO:0007669"/>
    <property type="project" value="TreeGrafter"/>
</dbReference>
<dbReference type="KEGG" id="rhy:RD110_25385"/>
<evidence type="ECO:0000313" key="7">
    <source>
        <dbReference type="EMBL" id="APW40128.1"/>
    </source>
</evidence>
<dbReference type="STRING" id="1842727.RD110_25385"/>
<dbReference type="OrthoDB" id="5294855at2"/>
<dbReference type="GO" id="GO:0043165">
    <property type="term" value="P:Gram-negative-bacterium-type cell outer membrane assembly"/>
    <property type="evidence" value="ECO:0007669"/>
    <property type="project" value="UniProtKB-UniRule"/>
</dbReference>
<evidence type="ECO:0000256" key="2">
    <source>
        <dbReference type="ARBA" id="ARBA00022729"/>
    </source>
</evidence>
<keyword evidence="1 4" id="KW-0813">Transport</keyword>
<evidence type="ECO:0000256" key="5">
    <source>
        <dbReference type="SAM" id="MobiDB-lite"/>
    </source>
</evidence>
<feature type="region of interest" description="Disordered" evidence="5">
    <location>
        <begin position="164"/>
        <end position="207"/>
    </location>
</feature>
<dbReference type="PANTHER" id="PTHR36504">
    <property type="entry name" value="LIPOPOLYSACCHARIDE EXPORT SYSTEM PROTEIN LPTA"/>
    <property type="match status" value="1"/>
</dbReference>
<dbReference type="AlphaFoldDB" id="A0A1P8K293"/>
<keyword evidence="2 4" id="KW-0732">Signal</keyword>
<dbReference type="EMBL" id="CP019236">
    <property type="protein sequence ID" value="APW40128.1"/>
    <property type="molecule type" value="Genomic_DNA"/>
</dbReference>
<evidence type="ECO:0000256" key="1">
    <source>
        <dbReference type="ARBA" id="ARBA00022448"/>
    </source>
</evidence>
<keyword evidence="8" id="KW-1185">Reference proteome</keyword>
<dbReference type="NCBIfam" id="TIGR03002">
    <property type="entry name" value="outer_YhbN_LptA"/>
    <property type="match status" value="1"/>
</dbReference>
<dbReference type="HAMAP" id="MF_01914">
    <property type="entry name" value="LPS_assembly_LptA"/>
    <property type="match status" value="1"/>
</dbReference>
<dbReference type="InterPro" id="IPR005653">
    <property type="entry name" value="OstA-like_N"/>
</dbReference>
<dbReference type="InterPro" id="IPR014340">
    <property type="entry name" value="LptA"/>
</dbReference>
<accession>A0A1P8K293</accession>
<sequence length="207" mass="22279" precursor="true">MKKNYFYLLLCLVLALTGGFANAEKADRDKPMNVEADNMRYDDLKQTNVFTGRVVMTKGTIIVRGARIDVRQDAAGYQYGVVTAEPGKLAYFRQKRDNVDEFIEGEAETIEYDSKADNVKLIKRAVMRRYIGATLGDETTGAVIVYENTTGVYTVDGNAAPAGQANGGGGGRVRAMLSPKPAASAPTPPATPGPALRPSLRLDGVAK</sequence>
<name>A0A1P8K293_9BURK</name>
<proteinExistence type="inferred from homology"/>
<feature type="domain" description="Organic solvent tolerance-like N-terminal" evidence="6">
    <location>
        <begin position="33"/>
        <end position="151"/>
    </location>
</feature>
<dbReference type="GO" id="GO:0015920">
    <property type="term" value="P:lipopolysaccharide transport"/>
    <property type="evidence" value="ECO:0007669"/>
    <property type="project" value="UniProtKB-UniRule"/>
</dbReference>
<comment type="subcellular location">
    <subcellularLocation>
        <location evidence="4">Periplasm</location>
    </subcellularLocation>
</comment>
<reference evidence="7 8" key="1">
    <citation type="submission" date="2017-01" db="EMBL/GenBank/DDBJ databases">
        <authorList>
            <person name="Mah S.A."/>
            <person name="Swanson W.J."/>
            <person name="Moy G.W."/>
            <person name="Vacquier V.D."/>
        </authorList>
    </citation>
    <scope>NUCLEOTIDE SEQUENCE [LARGE SCALE GENOMIC DNA]</scope>
    <source>
        <strain evidence="7 8">DCY110</strain>
    </source>
</reference>
<evidence type="ECO:0000313" key="8">
    <source>
        <dbReference type="Proteomes" id="UP000186609"/>
    </source>
</evidence>
<comment type="function">
    <text evidence="4">Involved in the assembly of lipopolysaccharide (LPS). Required for the translocation of LPS from the inner membrane to the outer membrane.</text>
</comment>
<evidence type="ECO:0000256" key="4">
    <source>
        <dbReference type="HAMAP-Rule" id="MF_01914"/>
    </source>
</evidence>
<gene>
    <name evidence="4" type="primary">lptA</name>
    <name evidence="7" type="ORF">RD110_25385</name>
</gene>
<evidence type="ECO:0000256" key="3">
    <source>
        <dbReference type="ARBA" id="ARBA00022764"/>
    </source>
</evidence>
<dbReference type="GO" id="GO:0001530">
    <property type="term" value="F:lipopolysaccharide binding"/>
    <property type="evidence" value="ECO:0007669"/>
    <property type="project" value="InterPro"/>
</dbReference>
<comment type="subunit">
    <text evidence="4">Component of the lipopolysaccharide transport and assembly complex.</text>
</comment>